<dbReference type="WBParaSite" id="SSTP_0000209200.1">
    <property type="protein sequence ID" value="SSTP_0000209200.1"/>
    <property type="gene ID" value="SSTP_0000209200"/>
</dbReference>
<organism evidence="3">
    <name type="scientific">Strongyloides stercoralis</name>
    <name type="common">Threadworm</name>
    <dbReference type="NCBI Taxonomy" id="6248"/>
    <lineage>
        <taxon>Eukaryota</taxon>
        <taxon>Metazoa</taxon>
        <taxon>Ecdysozoa</taxon>
        <taxon>Nematoda</taxon>
        <taxon>Chromadorea</taxon>
        <taxon>Rhabditida</taxon>
        <taxon>Tylenchina</taxon>
        <taxon>Panagrolaimomorpha</taxon>
        <taxon>Strongyloidoidea</taxon>
        <taxon>Strongyloididae</taxon>
        <taxon>Strongyloides</taxon>
    </lineage>
</organism>
<feature type="transmembrane region" description="Helical" evidence="1">
    <location>
        <begin position="210"/>
        <end position="233"/>
    </location>
</feature>
<feature type="transmembrane region" description="Helical" evidence="1">
    <location>
        <begin position="153"/>
        <end position="173"/>
    </location>
</feature>
<evidence type="ECO:0000313" key="2">
    <source>
        <dbReference type="Proteomes" id="UP000035681"/>
    </source>
</evidence>
<dbReference type="PANTHER" id="PTHR31627:SF42">
    <property type="entry name" value="G_PROTEIN_RECEP_F1_2 DOMAIN-CONTAINING PROTEIN-RELATED"/>
    <property type="match status" value="1"/>
</dbReference>
<sequence length="326" mass="38322">MNISSQINTDNILLYKIQKYIPFFTLSINTISLIIHSTIAVVSYILYGYIIIFIIKNRKKKVYNSFFYHCIILNGFVDISFHIDNFFTSILLCYEPYLMHVAPTQPSYWYSFLYYAGFFFAQFLYYNTFIISINRVTILLSPLKATNIFEKNIKLLTTLGILISGIPHIYLLFTPAYFSVTSSIYTNNKKIGTFANVMWKGYETMPLNIIAIYCGFFTIATFLVNLFIIYLLVKRSNKKNINSDTKMTIYGILLFISQMTYTSMLYVGYFTNMNLEDKTIIYIFKIMRPWCFNILCLFAPYSLFVFNTNIRNMIFKKIHSFSIKKN</sequence>
<dbReference type="WBParaSite" id="TCONS_00010842.p1">
    <property type="protein sequence ID" value="TCONS_00010842.p1"/>
    <property type="gene ID" value="XLOC_004579"/>
</dbReference>
<dbReference type="AlphaFoldDB" id="A0A0K0DXX8"/>
<dbReference type="Pfam" id="PF10323">
    <property type="entry name" value="7TM_GPCR_Srv"/>
    <property type="match status" value="1"/>
</dbReference>
<keyword evidence="1" id="KW-1133">Transmembrane helix</keyword>
<dbReference type="InterPro" id="IPR051119">
    <property type="entry name" value="Nematode_SR-like"/>
</dbReference>
<feature type="transmembrane region" description="Helical" evidence="1">
    <location>
        <begin position="290"/>
        <end position="310"/>
    </location>
</feature>
<evidence type="ECO:0000256" key="1">
    <source>
        <dbReference type="SAM" id="Phobius"/>
    </source>
</evidence>
<evidence type="ECO:0000313" key="3">
    <source>
        <dbReference type="WBParaSite" id="SSTP_0000209200.1"/>
    </source>
</evidence>
<dbReference type="InterPro" id="IPR019426">
    <property type="entry name" value="7TM_GPCR_serpentine_rcpt_Srv"/>
</dbReference>
<dbReference type="PANTHER" id="PTHR31627">
    <property type="entry name" value="SERPENTINE RECEPTOR CLASS GAMMA-RELATED"/>
    <property type="match status" value="1"/>
</dbReference>
<feature type="transmembrane region" description="Helical" evidence="1">
    <location>
        <begin position="112"/>
        <end position="133"/>
    </location>
</feature>
<accession>A0A0K0DXX8</accession>
<keyword evidence="2" id="KW-1185">Reference proteome</keyword>
<evidence type="ECO:0000313" key="4">
    <source>
        <dbReference type="WBParaSite" id="TCONS_00010842.p1"/>
    </source>
</evidence>
<keyword evidence="1" id="KW-0472">Membrane</keyword>
<feature type="transmembrane region" description="Helical" evidence="1">
    <location>
        <begin position="249"/>
        <end position="270"/>
    </location>
</feature>
<feature type="transmembrane region" description="Helical" evidence="1">
    <location>
        <begin position="33"/>
        <end position="54"/>
    </location>
</feature>
<protein>
    <submittedName>
        <fullName evidence="3 4">Serpentine receptor class gamma</fullName>
    </submittedName>
</protein>
<proteinExistence type="predicted"/>
<reference evidence="3" key="1">
    <citation type="submission" date="2015-08" db="UniProtKB">
        <authorList>
            <consortium name="WormBaseParasite"/>
        </authorList>
    </citation>
    <scope>IDENTIFICATION</scope>
</reference>
<name>A0A0K0DXX8_STRER</name>
<dbReference type="Proteomes" id="UP000035681">
    <property type="component" value="Unplaced"/>
</dbReference>
<keyword evidence="1" id="KW-0812">Transmembrane</keyword>
<feature type="transmembrane region" description="Helical" evidence="1">
    <location>
        <begin position="66"/>
        <end position="92"/>
    </location>
</feature>